<dbReference type="Pfam" id="PF04069">
    <property type="entry name" value="OpuAC"/>
    <property type="match status" value="1"/>
</dbReference>
<dbReference type="SUPFAM" id="SSF53850">
    <property type="entry name" value="Periplasmic binding protein-like II"/>
    <property type="match status" value="1"/>
</dbReference>
<organism evidence="2 3">
    <name type="scientific">Moorella mulderi DSM 14980</name>
    <dbReference type="NCBI Taxonomy" id="1122241"/>
    <lineage>
        <taxon>Bacteria</taxon>
        <taxon>Bacillati</taxon>
        <taxon>Bacillota</taxon>
        <taxon>Clostridia</taxon>
        <taxon>Neomoorellales</taxon>
        <taxon>Neomoorellaceae</taxon>
        <taxon>Neomoorella</taxon>
    </lineage>
</organism>
<dbReference type="GO" id="GO:0022857">
    <property type="term" value="F:transmembrane transporter activity"/>
    <property type="evidence" value="ECO:0007669"/>
    <property type="project" value="InterPro"/>
</dbReference>
<proteinExistence type="predicted"/>
<keyword evidence="3" id="KW-1185">Reference proteome</keyword>
<gene>
    <name evidence="2" type="primary">opuCC</name>
    <name evidence="2" type="ORF">MOMUL_15730</name>
</gene>
<dbReference type="EMBL" id="LTBC01000004">
    <property type="protein sequence ID" value="KYH32351.1"/>
    <property type="molecule type" value="Genomic_DNA"/>
</dbReference>
<evidence type="ECO:0000313" key="2">
    <source>
        <dbReference type="EMBL" id="KYH32351.1"/>
    </source>
</evidence>
<reference evidence="2 3" key="1">
    <citation type="submission" date="2016-02" db="EMBL/GenBank/DDBJ databases">
        <title>Genome sequence of Moorella mulderi DSM 14980.</title>
        <authorList>
            <person name="Poehlein A."/>
            <person name="Daniel R."/>
        </authorList>
    </citation>
    <scope>NUCLEOTIDE SEQUENCE [LARGE SCALE GENOMIC DNA]</scope>
    <source>
        <strain evidence="2 3">DSM 14980</strain>
    </source>
</reference>
<dbReference type="Gene3D" id="3.40.190.120">
    <property type="entry name" value="Osmoprotection protein (prox), domain 2"/>
    <property type="match status" value="1"/>
</dbReference>
<evidence type="ECO:0000259" key="1">
    <source>
        <dbReference type="Pfam" id="PF04069"/>
    </source>
</evidence>
<accession>A0A151AXI9</accession>
<dbReference type="OrthoDB" id="9801163at2"/>
<name>A0A151AXI9_9FIRM</name>
<dbReference type="PATRIC" id="fig|1122241.3.peg.1656"/>
<comment type="caution">
    <text evidence="2">The sequence shown here is derived from an EMBL/GenBank/DDBJ whole genome shotgun (WGS) entry which is preliminary data.</text>
</comment>
<dbReference type="Proteomes" id="UP000075670">
    <property type="component" value="Unassembled WGS sequence"/>
</dbReference>
<dbReference type="CDD" id="cd13528">
    <property type="entry name" value="PBP2_osmoprotectants"/>
    <property type="match status" value="1"/>
</dbReference>
<dbReference type="PROSITE" id="PS51257">
    <property type="entry name" value="PROKAR_LIPOPROTEIN"/>
    <property type="match status" value="1"/>
</dbReference>
<sequence>MREKSKRVGKLIALFTGIAMLLFVATGCGGTRAKGTVVVGSKDFTENILLGEIMAQLIEAHTDLKVERKLNLGGTLVNFNALKKGDLDLYADYTGTGLVAILKKEVINDPQKAYDTVQKAYNEQFKLKWLKPFGFNNTYTLAVPEEVARQRNLQKISDLKSVAGEMVLGAEQEFFNRPDGYDGLIATYGLNFKSTKQMETGLKYEAIHNKMVDVIDAFATDGQLITYKLKILEDDKHFFPPYFAAPLVRMDTLEKYPQLEEVLNKLAGQLNDDEMRQLNYQVDEEKKEVAQVARDFLLKKGLIK</sequence>
<evidence type="ECO:0000313" key="3">
    <source>
        <dbReference type="Proteomes" id="UP000075670"/>
    </source>
</evidence>
<dbReference type="Gene3D" id="3.40.190.10">
    <property type="entry name" value="Periplasmic binding protein-like II"/>
    <property type="match status" value="1"/>
</dbReference>
<dbReference type="GO" id="GO:0043190">
    <property type="term" value="C:ATP-binding cassette (ABC) transporter complex"/>
    <property type="evidence" value="ECO:0007669"/>
    <property type="project" value="InterPro"/>
</dbReference>
<dbReference type="AlphaFoldDB" id="A0A151AXI9"/>
<protein>
    <submittedName>
        <fullName evidence="2">Glycine betaine/carnitine/choline-binding protein OpuCC</fullName>
    </submittedName>
</protein>
<feature type="domain" description="ABC-type glycine betaine transport system substrate-binding" evidence="1">
    <location>
        <begin position="36"/>
        <end position="297"/>
    </location>
</feature>
<dbReference type="InterPro" id="IPR007210">
    <property type="entry name" value="ABC_Gly_betaine_transp_sub-bd"/>
</dbReference>